<reference evidence="5" key="1">
    <citation type="submission" date="2025-08" db="UniProtKB">
        <authorList>
            <consortium name="Ensembl"/>
        </authorList>
    </citation>
    <scope>IDENTIFICATION</scope>
</reference>
<evidence type="ECO:0000313" key="6">
    <source>
        <dbReference type="Proteomes" id="UP000694546"/>
    </source>
</evidence>
<feature type="compositionally biased region" description="Basic and acidic residues" evidence="1">
    <location>
        <begin position="722"/>
        <end position="733"/>
    </location>
</feature>
<dbReference type="InterPro" id="IPR038811">
    <property type="entry name" value="CDCP1"/>
</dbReference>
<dbReference type="InterPro" id="IPR056266">
    <property type="entry name" value="CDCP1_CUB_3rd_6th"/>
</dbReference>
<evidence type="ECO:0000256" key="2">
    <source>
        <dbReference type="SAM" id="Phobius"/>
    </source>
</evidence>
<keyword evidence="2" id="KW-1133">Transmembrane helix</keyword>
<proteinExistence type="predicted"/>
<feature type="region of interest" description="Disordered" evidence="1">
    <location>
        <begin position="634"/>
        <end position="733"/>
    </location>
</feature>
<organism evidence="5 6">
    <name type="scientific">Gadus morhua</name>
    <name type="common">Atlantic cod</name>
    <dbReference type="NCBI Taxonomy" id="8049"/>
    <lineage>
        <taxon>Eukaryota</taxon>
        <taxon>Metazoa</taxon>
        <taxon>Chordata</taxon>
        <taxon>Craniata</taxon>
        <taxon>Vertebrata</taxon>
        <taxon>Euteleostomi</taxon>
        <taxon>Actinopterygii</taxon>
        <taxon>Neopterygii</taxon>
        <taxon>Teleostei</taxon>
        <taxon>Neoteleostei</taxon>
        <taxon>Acanthomorphata</taxon>
        <taxon>Zeiogadaria</taxon>
        <taxon>Gadariae</taxon>
        <taxon>Gadiformes</taxon>
        <taxon>Gadoidei</taxon>
        <taxon>Gadidae</taxon>
        <taxon>Gadus</taxon>
    </lineage>
</organism>
<keyword evidence="2" id="KW-0472">Membrane</keyword>
<keyword evidence="6" id="KW-1185">Reference proteome</keyword>
<dbReference type="PANTHER" id="PTHR14477:SF1">
    <property type="entry name" value="CUB DOMAIN-CONTAINING PROTEIN 1"/>
    <property type="match status" value="1"/>
</dbReference>
<evidence type="ECO:0000256" key="1">
    <source>
        <dbReference type="SAM" id="MobiDB-lite"/>
    </source>
</evidence>
<accession>A0A8C5CW65</accession>
<reference evidence="5" key="2">
    <citation type="submission" date="2025-09" db="UniProtKB">
        <authorList>
            <consortium name="Ensembl"/>
        </authorList>
    </citation>
    <scope>IDENTIFICATION</scope>
</reference>
<evidence type="ECO:0000259" key="4">
    <source>
        <dbReference type="Pfam" id="PF23668"/>
    </source>
</evidence>
<feature type="transmembrane region" description="Helical" evidence="2">
    <location>
        <begin position="552"/>
        <end position="571"/>
    </location>
</feature>
<feature type="domain" description="CDCP1 second and fifth CUB" evidence="4">
    <location>
        <begin position="47"/>
        <end position="149"/>
    </location>
</feature>
<keyword evidence="2" id="KW-0812">Transmembrane</keyword>
<feature type="domain" description="CDCP1 third and sixth CUB" evidence="3">
    <location>
        <begin position="158"/>
        <end position="257"/>
    </location>
</feature>
<dbReference type="PANTHER" id="PTHR14477">
    <property type="entry name" value="CUB DOMAIN-CONTAINING PROTEIN 1"/>
    <property type="match status" value="1"/>
</dbReference>
<name>A0A8C5CW65_GADMO</name>
<sequence length="733" mass="79126">TSYNFSNSNDGRQPECLVCVKEGRKQTCQASVLLQGPASVIVDFHCSKLQDEPSGLLGFNRTYVWTLMAAAPKAFLIDFTGTGLRQIHPSQACPDKNTYTLQAVGRVAIGRYCKDGPISQAQVLNQGSFAVHVPAGEPLRAGPFHVSVGEEIKSLAKIKVVLPKGTSSSPVDLLSPNYPQSFPADDLVQWEIQLPGRHSAAVQVVNHTEPACRKKGTAGVYVEGGRAILGLSDPRPAREKHNFTMTLKNCETGRTRRSPRGLSLHLRVTATPTGKPGLCVCAWLQAGGGVLPVYGGLLVLSLLGNRVGGLEPNFFFFLGPSLEAHFREPFPLDVPSLPPCLPAPLRSVTWSLVHPARGSTEVLSPGDGLKRSLPGRPCNGSLTLAVAEDGGGTPLGTFCPGGPIQSVQFRSNVSVTASVDRASRRGVQPSTQDYIFTLAPKGSEPTLLASPGWPKGMQSYSSISWIVRVPAKQEAHLVFVNLSQPKCSNRHTSIRIRLLDSAEEMYSRREDEEAEEQVDVPGSFYLNISNCMMESGKFSMLTKMTLGKSRNFLLTVIASVVSVLLVIAAVVKKKKELSRNQVSVYNPAGAIFRPGVSNLPGEDDEYHVYASIEDTMVYTHLLKKELSMEGDADVDTYRPFTGPTEPQRPPSAINPAVDTYRPFMGTPHIGPPVPRANRASRDLSTAQDDLHAPDGQSDLGAPEEPASERPALGNRIGARGAVTEERDRSPCFP</sequence>
<dbReference type="AlphaFoldDB" id="A0A8C5CW65"/>
<dbReference type="OMA" id="QFCPQGA"/>
<evidence type="ECO:0000313" key="5">
    <source>
        <dbReference type="Ensembl" id="ENSGMOP00000066134.1"/>
    </source>
</evidence>
<feature type="domain" description="CDCP1 third and sixth CUB" evidence="3">
    <location>
        <begin position="432"/>
        <end position="545"/>
    </location>
</feature>
<feature type="domain" description="CDCP1 second and fifth CUB" evidence="4">
    <location>
        <begin position="334"/>
        <end position="423"/>
    </location>
</feature>
<dbReference type="InterPro" id="IPR056269">
    <property type="entry name" value="CUB_CDCP1_2nd_5th"/>
</dbReference>
<dbReference type="GeneTree" id="ENSGT00390000010209"/>
<dbReference type="Proteomes" id="UP000694546">
    <property type="component" value="Chromosome 6"/>
</dbReference>
<protein>
    <submittedName>
        <fullName evidence="5">CUB domain containing protein 1a</fullName>
    </submittedName>
</protein>
<evidence type="ECO:0000259" key="3">
    <source>
        <dbReference type="Pfam" id="PF23665"/>
    </source>
</evidence>
<dbReference type="Pfam" id="PF23665">
    <property type="entry name" value="CDCP1_CUB_6"/>
    <property type="match status" value="2"/>
</dbReference>
<dbReference type="Ensembl" id="ENSGMOT00000024527.1">
    <property type="protein sequence ID" value="ENSGMOP00000066134.1"/>
    <property type="gene ID" value="ENSGMOG00000036986.1"/>
</dbReference>
<dbReference type="Pfam" id="PF23668">
    <property type="entry name" value="CUB_CDCP1_2"/>
    <property type="match status" value="2"/>
</dbReference>